<dbReference type="EMBL" id="CP171854">
    <property type="protein sequence ID" value="XKM43614.1"/>
    <property type="molecule type" value="Genomic_DNA"/>
</dbReference>
<sequence>MTTAGSTDAIFAHHARPEPGALSSGEGLIAKSLSRPARSAAFKSRLTIVDAGSYGATSAPFQANRAEEEGNGEVA</sequence>
<evidence type="ECO:0000313" key="2">
    <source>
        <dbReference type="Proteomes" id="UP000078465"/>
    </source>
</evidence>
<evidence type="ECO:0000313" key="1">
    <source>
        <dbReference type="EMBL" id="XKM43614.1"/>
    </source>
</evidence>
<proteinExistence type="predicted"/>
<accession>A0ACD5EWU3</accession>
<protein>
    <submittedName>
        <fullName evidence="1">Uncharacterized protein</fullName>
    </submittedName>
</protein>
<gene>
    <name evidence="1" type="ORF">A4U53_039375</name>
</gene>
<geneLocation type="plasmid" evidence="1 2">
    <name>unnamed1</name>
</geneLocation>
<dbReference type="Proteomes" id="UP000078465">
    <property type="component" value="Plasmid unnamed1"/>
</dbReference>
<keyword evidence="1" id="KW-0614">Plasmid</keyword>
<name>A0ACD5EWU3_9HYPH</name>
<reference evidence="1" key="1">
    <citation type="submission" date="2024-10" db="EMBL/GenBank/DDBJ databases">
        <title>Strain of Rhizobium-related bacteria isolated fromm roots of Vavilovia formosa.</title>
        <authorList>
            <person name="Kimeklis A."/>
            <person name="Afonin A."/>
        </authorList>
    </citation>
    <scope>NUCLEOTIDE SEQUENCE</scope>
    <source>
        <strain evidence="1">Vaf-46</strain>
    </source>
</reference>
<organism evidence="1 2">
    <name type="scientific">Rhizobium ruizarguesonis</name>
    <dbReference type="NCBI Taxonomy" id="2081791"/>
    <lineage>
        <taxon>Bacteria</taxon>
        <taxon>Pseudomonadati</taxon>
        <taxon>Pseudomonadota</taxon>
        <taxon>Alphaproteobacteria</taxon>
        <taxon>Hyphomicrobiales</taxon>
        <taxon>Rhizobiaceae</taxon>
        <taxon>Rhizobium/Agrobacterium group</taxon>
        <taxon>Rhizobium</taxon>
    </lineage>
</organism>